<sequence length="145" mass="16428">MMFVMVLSACGNETDKVDIGSEKVSETLYIQKVEDNRTTEEQTAVRQEKEINKELLEKLDGMEIKKSDESEIKNKMNTQDTYTYSFSDEGDLSSGSESDFSFAVIEDGTFLMPENAEQSGTVSYQSVEKHPELLNEMNHLVDISF</sequence>
<organism evidence="2 3">
    <name type="scientific">Halobacillus andaensis</name>
    <dbReference type="NCBI Taxonomy" id="1176239"/>
    <lineage>
        <taxon>Bacteria</taxon>
        <taxon>Bacillati</taxon>
        <taxon>Bacillota</taxon>
        <taxon>Bacilli</taxon>
        <taxon>Bacillales</taxon>
        <taxon>Bacillaceae</taxon>
        <taxon>Halobacillus</taxon>
    </lineage>
</organism>
<keyword evidence="3" id="KW-1185">Reference proteome</keyword>
<evidence type="ECO:0000313" key="3">
    <source>
        <dbReference type="Proteomes" id="UP000660110"/>
    </source>
</evidence>
<feature type="coiled-coil region" evidence="1">
    <location>
        <begin position="30"/>
        <end position="65"/>
    </location>
</feature>
<evidence type="ECO:0000313" key="2">
    <source>
        <dbReference type="EMBL" id="GGF25262.1"/>
    </source>
</evidence>
<name>A0A917B5K3_HALAA</name>
<comment type="caution">
    <text evidence="2">The sequence shown here is derived from an EMBL/GenBank/DDBJ whole genome shotgun (WGS) entry which is preliminary data.</text>
</comment>
<proteinExistence type="predicted"/>
<protein>
    <submittedName>
        <fullName evidence="2">Uncharacterized protein</fullName>
    </submittedName>
</protein>
<keyword evidence="1" id="KW-0175">Coiled coil</keyword>
<dbReference type="Proteomes" id="UP000660110">
    <property type="component" value="Unassembled WGS sequence"/>
</dbReference>
<accession>A0A917B5K3</accession>
<dbReference type="EMBL" id="BMEL01000003">
    <property type="protein sequence ID" value="GGF25262.1"/>
    <property type="molecule type" value="Genomic_DNA"/>
</dbReference>
<reference evidence="2" key="1">
    <citation type="journal article" date="2014" name="Int. J. Syst. Evol. Microbiol.">
        <title>Complete genome sequence of Corynebacterium casei LMG S-19264T (=DSM 44701T), isolated from a smear-ripened cheese.</title>
        <authorList>
            <consortium name="US DOE Joint Genome Institute (JGI-PGF)"/>
            <person name="Walter F."/>
            <person name="Albersmeier A."/>
            <person name="Kalinowski J."/>
            <person name="Ruckert C."/>
        </authorList>
    </citation>
    <scope>NUCLEOTIDE SEQUENCE</scope>
    <source>
        <strain evidence="2">CGMCC 1.12153</strain>
    </source>
</reference>
<dbReference type="AlphaFoldDB" id="A0A917B5K3"/>
<gene>
    <name evidence="2" type="ORF">GCM10010954_25190</name>
</gene>
<evidence type="ECO:0000256" key="1">
    <source>
        <dbReference type="SAM" id="Coils"/>
    </source>
</evidence>
<reference evidence="2" key="2">
    <citation type="submission" date="2020-09" db="EMBL/GenBank/DDBJ databases">
        <authorList>
            <person name="Sun Q."/>
            <person name="Zhou Y."/>
        </authorList>
    </citation>
    <scope>NUCLEOTIDE SEQUENCE</scope>
    <source>
        <strain evidence="2">CGMCC 1.12153</strain>
    </source>
</reference>